<keyword evidence="3" id="KW-1185">Reference proteome</keyword>
<gene>
    <name evidence="2" type="ORF">NEE14_004575</name>
</gene>
<dbReference type="RefSeq" id="WP_338578796.1">
    <property type="nucleotide sequence ID" value="NZ_CP146284.1"/>
</dbReference>
<dbReference type="EMBL" id="CP146284">
    <property type="protein sequence ID" value="WWV67267.1"/>
    <property type="molecule type" value="Genomic_DNA"/>
</dbReference>
<keyword evidence="1" id="KW-0175">Coiled coil</keyword>
<organism evidence="2 3">
    <name type="scientific">Parabacteroides absconsus</name>
    <dbReference type="NCBI Taxonomy" id="2951805"/>
    <lineage>
        <taxon>Bacteria</taxon>
        <taxon>Pseudomonadati</taxon>
        <taxon>Bacteroidota</taxon>
        <taxon>Bacteroidia</taxon>
        <taxon>Bacteroidales</taxon>
        <taxon>Tannerellaceae</taxon>
        <taxon>Parabacteroides</taxon>
    </lineage>
</organism>
<evidence type="ECO:0000256" key="1">
    <source>
        <dbReference type="SAM" id="Coils"/>
    </source>
</evidence>
<reference evidence="2 3" key="1">
    <citation type="submission" date="2024-02" db="EMBL/GenBank/DDBJ databases">
        <title>Whole genome sequencing of Parabacteroides sp. AD58.</title>
        <authorList>
            <person name="Chaplin A.V."/>
            <person name="Pikina A.P."/>
            <person name="Sokolova S.R."/>
            <person name="Korostin D.O."/>
            <person name="Efimov B.A."/>
        </authorList>
    </citation>
    <scope>NUCLEOTIDE SEQUENCE [LARGE SCALE GENOMIC DNA]</scope>
    <source>
        <strain evidence="2 3">AD58</strain>
    </source>
</reference>
<evidence type="ECO:0000313" key="2">
    <source>
        <dbReference type="EMBL" id="WWV67267.1"/>
    </source>
</evidence>
<name>A0ABZ2IML0_9BACT</name>
<protein>
    <recommendedName>
        <fullName evidence="4">Baseplate protein J-like domain-containing protein</fullName>
    </recommendedName>
</protein>
<evidence type="ECO:0000313" key="3">
    <source>
        <dbReference type="Proteomes" id="UP001320603"/>
    </source>
</evidence>
<sequence>MKQSIFNTRQRAEEIIKEAVTIWQHGFNSEQLEGIEQDPVFSLFLTALAYQANEIDNEVEQLQEEILDELTRMFIPYEKTHPLPATSLVEVQLDDRIPELPLDQQSGFLLPDTNYGFIPLLKTRVINGEVQSVVRVDNRRWKVSLKLKGAIKQLSGMTFLIGNPHFQDLKLYANGVMLPLIKPWDYTDLPLNECFSLNNMIYNKSLTFQASNTWFDLFAQQNARLFYIDSYKGSDMPFDKQELIFEFIGIDDQFTFDKEQLLLNATILANVTQHSITLSSNSPIARLSGENNMQQFLHLIAPNDNQLYHETPIEIRRVATDRFNAERLTRLASTLISRFSSDYYAFQKIETLREGKFMEQFYALLKKISEGLSKSSSELTSSVYLLLRNDRGFHPKEVSLQVNYLTTDGSSVNSSLNAKSNFSPLANAYIQSVRKLANPMPGYDEIQNENAQSNLARYYMITNDRIVTPADVKILCYNELDRRFGITSEMITNIKVKQVQQAEHHHYGFETRIYISLTDNAYIKRNFLDKIPMTELILQKMIEVRSTNVFPVVVNIEVKQSDLSKNV</sequence>
<dbReference type="Proteomes" id="UP001320603">
    <property type="component" value="Chromosome"/>
</dbReference>
<proteinExistence type="predicted"/>
<accession>A0ABZ2IML0</accession>
<evidence type="ECO:0008006" key="4">
    <source>
        <dbReference type="Google" id="ProtNLM"/>
    </source>
</evidence>
<feature type="coiled-coil region" evidence="1">
    <location>
        <begin position="45"/>
        <end position="72"/>
    </location>
</feature>